<sequence length="139" mass="15782">MRHLSGGQSAVFRQLTGRDWPDRGVPDEKCHTVPQNLLARVRHGPCVVHCSAGIGRTGCVVALEFAYRKLHRGMKVDFEEITQELRNQRAQCIQTEIQYLYIHRVMIAFARGENGISEKAQTAADAFLKSYDCHLRLKC</sequence>
<name>A0A8R1EII0_CAEJA</name>
<feature type="domain" description="Tyrosine-protein phosphatase" evidence="1">
    <location>
        <begin position="1"/>
        <end position="109"/>
    </location>
</feature>
<dbReference type="SMART" id="SM00404">
    <property type="entry name" value="PTPc_motif"/>
    <property type="match status" value="1"/>
</dbReference>
<dbReference type="InterPro" id="IPR052782">
    <property type="entry name" value="Oocyte-zygote_transition_reg"/>
</dbReference>
<keyword evidence="4" id="KW-1185">Reference proteome</keyword>
<reference evidence="4" key="1">
    <citation type="submission" date="2010-08" db="EMBL/GenBank/DDBJ databases">
        <authorList>
            <consortium name="Caenorhabditis japonica Sequencing Consortium"/>
            <person name="Wilson R.K."/>
        </authorList>
    </citation>
    <scope>NUCLEOTIDE SEQUENCE [LARGE SCALE GENOMIC DNA]</scope>
    <source>
        <strain evidence="4">DF5081</strain>
    </source>
</reference>
<protein>
    <recommendedName>
        <fullName evidence="5">Protein-tyrosine-phosphatase</fullName>
    </recommendedName>
</protein>
<proteinExistence type="predicted"/>
<evidence type="ECO:0008006" key="5">
    <source>
        <dbReference type="Google" id="ProtNLM"/>
    </source>
</evidence>
<dbReference type="PROSITE" id="PS50055">
    <property type="entry name" value="TYR_PHOSPHATASE_PTP"/>
    <property type="match status" value="1"/>
</dbReference>
<evidence type="ECO:0000313" key="3">
    <source>
        <dbReference type="EnsemblMetazoa" id="CJA35675.1"/>
    </source>
</evidence>
<dbReference type="PROSITE" id="PS00383">
    <property type="entry name" value="TYR_PHOSPHATASE_1"/>
    <property type="match status" value="1"/>
</dbReference>
<dbReference type="InterPro" id="IPR000387">
    <property type="entry name" value="Tyr_Pase_dom"/>
</dbReference>
<dbReference type="PRINTS" id="PR00700">
    <property type="entry name" value="PRTYPHPHTASE"/>
</dbReference>
<dbReference type="InterPro" id="IPR029021">
    <property type="entry name" value="Prot-tyrosine_phosphatase-like"/>
</dbReference>
<organism evidence="3 4">
    <name type="scientific">Caenorhabditis japonica</name>
    <dbReference type="NCBI Taxonomy" id="281687"/>
    <lineage>
        <taxon>Eukaryota</taxon>
        <taxon>Metazoa</taxon>
        <taxon>Ecdysozoa</taxon>
        <taxon>Nematoda</taxon>
        <taxon>Chromadorea</taxon>
        <taxon>Rhabditida</taxon>
        <taxon>Rhabditina</taxon>
        <taxon>Rhabditomorpha</taxon>
        <taxon>Rhabditoidea</taxon>
        <taxon>Rhabditidae</taxon>
        <taxon>Peloderinae</taxon>
        <taxon>Caenorhabditis</taxon>
    </lineage>
</organism>
<evidence type="ECO:0000313" key="4">
    <source>
        <dbReference type="Proteomes" id="UP000005237"/>
    </source>
</evidence>
<dbReference type="InterPro" id="IPR016130">
    <property type="entry name" value="Tyr_Pase_AS"/>
</dbReference>
<accession>A0A8R1EII0</accession>
<feature type="domain" description="Tyrosine specific protein phosphatases" evidence="2">
    <location>
        <begin position="47"/>
        <end position="100"/>
    </location>
</feature>
<dbReference type="AlphaFoldDB" id="A0A8R1EII0"/>
<dbReference type="InterPro" id="IPR000242">
    <property type="entry name" value="PTP_cat"/>
</dbReference>
<dbReference type="Proteomes" id="UP000005237">
    <property type="component" value="Unassembled WGS sequence"/>
</dbReference>
<dbReference type="InterPro" id="IPR003595">
    <property type="entry name" value="Tyr_Pase_cat"/>
</dbReference>
<dbReference type="EnsemblMetazoa" id="CJA35675.1">
    <property type="protein sequence ID" value="CJA35675.1"/>
    <property type="gene ID" value="WBGene00211522"/>
</dbReference>
<evidence type="ECO:0000259" key="2">
    <source>
        <dbReference type="PROSITE" id="PS50056"/>
    </source>
</evidence>
<dbReference type="GO" id="GO:0004725">
    <property type="term" value="F:protein tyrosine phosphatase activity"/>
    <property type="evidence" value="ECO:0007669"/>
    <property type="project" value="InterPro"/>
</dbReference>
<dbReference type="SUPFAM" id="SSF52799">
    <property type="entry name" value="(Phosphotyrosine protein) phosphatases II"/>
    <property type="match status" value="1"/>
</dbReference>
<dbReference type="Pfam" id="PF00102">
    <property type="entry name" value="Y_phosphatase"/>
    <property type="match status" value="1"/>
</dbReference>
<evidence type="ECO:0000259" key="1">
    <source>
        <dbReference type="PROSITE" id="PS50055"/>
    </source>
</evidence>
<dbReference type="Gene3D" id="3.90.190.10">
    <property type="entry name" value="Protein tyrosine phosphatase superfamily"/>
    <property type="match status" value="1"/>
</dbReference>
<dbReference type="PROSITE" id="PS50056">
    <property type="entry name" value="TYR_PHOSPHATASE_2"/>
    <property type="match status" value="1"/>
</dbReference>
<dbReference type="PANTHER" id="PTHR46163">
    <property type="entry name" value="TYROSINE-PROTEIN PHOSPHATASE-RELATED"/>
    <property type="match status" value="1"/>
</dbReference>
<reference evidence="3" key="2">
    <citation type="submission" date="2022-06" db="UniProtKB">
        <authorList>
            <consortium name="EnsemblMetazoa"/>
        </authorList>
    </citation>
    <scope>IDENTIFICATION</scope>
    <source>
        <strain evidence="3">DF5081</strain>
    </source>
</reference>